<dbReference type="InterPro" id="IPR043502">
    <property type="entry name" value="DNA/RNA_pol_sf"/>
</dbReference>
<proteinExistence type="inferred from homology"/>
<dbReference type="GO" id="GO:0003964">
    <property type="term" value="F:RNA-directed DNA polymerase activity"/>
    <property type="evidence" value="ECO:0007669"/>
    <property type="project" value="UniProtKB-KW"/>
</dbReference>
<dbReference type="EMBL" id="BSDR01000001">
    <property type="protein sequence ID" value="GLI34008.1"/>
    <property type="molecule type" value="Genomic_DNA"/>
</dbReference>
<keyword evidence="4" id="KW-0479">Metal-binding</keyword>
<gene>
    <name evidence="11" type="ORF">DAMNIGENAA_14410</name>
</gene>
<keyword evidence="2" id="KW-0808">Transferase</keyword>
<sequence length="391" mass="45048">MECSHEEFVSNLVEINQRAGTAPELIDLLGAYTRLCLKRSKEIEFYSDSLTLSTNKAAIRKFISQNRHIDPRSLSFLVSYAEMMLDRNLPFIFNIAHLARFLDLDKENLLRLIQNKESYYHSFYIPKSHGGKRHICAPKAELKAIQKGILTEILEKVFVHPCANGFRRGRSIVSNAQNHVGQEIIIKMDIKDFFPSITFARVKGVYLDLGYPEGTAEALTELSTYKGRLPMGAPTSPYLSNIVSSRMDRRFAGLAQKMDFHYSRYADDLAFSSNDPTFNRWIPFFRHIIEDEGFEVNEKKVAIARKGGRQKLTGVVVNRKINTQRDEYKRLRAVIHNCLNGDIQEQMKRWGVSELDRFKNSLRGRISFVRMVNREKGNKLLSGFERISWPA</sequence>
<feature type="domain" description="Reverse transcriptase" evidence="10">
    <location>
        <begin position="106"/>
        <end position="317"/>
    </location>
</feature>
<dbReference type="AlphaFoldDB" id="A0A9W6FSF8"/>
<evidence type="ECO:0000256" key="3">
    <source>
        <dbReference type="ARBA" id="ARBA00022695"/>
    </source>
</evidence>
<evidence type="ECO:0000256" key="8">
    <source>
        <dbReference type="ARBA" id="ARBA00034120"/>
    </source>
</evidence>
<reference evidence="11" key="1">
    <citation type="submission" date="2022-12" db="EMBL/GenBank/DDBJ databases">
        <title>Reference genome sequencing for broad-spectrum identification of bacterial and archaeal isolates by mass spectrometry.</title>
        <authorList>
            <person name="Sekiguchi Y."/>
            <person name="Tourlousse D.M."/>
        </authorList>
    </citation>
    <scope>NUCLEOTIDE SEQUENCE</scope>
    <source>
        <strain evidence="11">ASRB1</strain>
    </source>
</reference>
<accession>A0A9W6FSF8</accession>
<evidence type="ECO:0000256" key="5">
    <source>
        <dbReference type="ARBA" id="ARBA00022842"/>
    </source>
</evidence>
<comment type="catalytic activity">
    <reaction evidence="9">
        <text>DNA(n) + a 2'-deoxyribonucleoside 5'-triphosphate = DNA(n+1) + diphosphate</text>
        <dbReference type="Rhea" id="RHEA:22508"/>
        <dbReference type="Rhea" id="RHEA-COMP:17339"/>
        <dbReference type="Rhea" id="RHEA-COMP:17340"/>
        <dbReference type="ChEBI" id="CHEBI:33019"/>
        <dbReference type="ChEBI" id="CHEBI:61560"/>
        <dbReference type="ChEBI" id="CHEBI:173112"/>
        <dbReference type="EC" id="2.7.7.49"/>
    </reaction>
</comment>
<evidence type="ECO:0000256" key="9">
    <source>
        <dbReference type="ARBA" id="ARBA00048173"/>
    </source>
</evidence>
<dbReference type="SUPFAM" id="SSF56672">
    <property type="entry name" value="DNA/RNA polymerases"/>
    <property type="match status" value="1"/>
</dbReference>
<keyword evidence="3" id="KW-0548">Nucleotidyltransferase</keyword>
<dbReference type="RefSeq" id="WP_281793282.1">
    <property type="nucleotide sequence ID" value="NZ_BSDR01000001.1"/>
</dbReference>
<dbReference type="NCBIfam" id="NF038233">
    <property type="entry name" value="retron_St85_RT"/>
    <property type="match status" value="1"/>
</dbReference>
<dbReference type="InterPro" id="IPR000477">
    <property type="entry name" value="RT_dom"/>
</dbReference>
<dbReference type="EC" id="2.7.7.49" evidence="1"/>
<keyword evidence="7" id="KW-0051">Antiviral defense</keyword>
<name>A0A9W6FSF8_9BACT</name>
<dbReference type="PRINTS" id="PR00866">
    <property type="entry name" value="RNADNAPOLMS"/>
</dbReference>
<keyword evidence="6" id="KW-0695">RNA-directed DNA polymerase</keyword>
<evidence type="ECO:0000259" key="10">
    <source>
        <dbReference type="PROSITE" id="PS50878"/>
    </source>
</evidence>
<evidence type="ECO:0000256" key="1">
    <source>
        <dbReference type="ARBA" id="ARBA00012493"/>
    </source>
</evidence>
<dbReference type="GO" id="GO:0046872">
    <property type="term" value="F:metal ion binding"/>
    <property type="evidence" value="ECO:0007669"/>
    <property type="project" value="UniProtKB-KW"/>
</dbReference>
<dbReference type="PANTHER" id="PTHR34047:SF7">
    <property type="entry name" value="RNA-DIRECTED DNA POLYMERASE"/>
    <property type="match status" value="1"/>
</dbReference>
<dbReference type="PROSITE" id="PS50878">
    <property type="entry name" value="RT_POL"/>
    <property type="match status" value="1"/>
</dbReference>
<evidence type="ECO:0000313" key="12">
    <source>
        <dbReference type="Proteomes" id="UP001144372"/>
    </source>
</evidence>
<keyword evidence="12" id="KW-1185">Reference proteome</keyword>
<dbReference type="InterPro" id="IPR051083">
    <property type="entry name" value="GrpII_Intron_Splice-Mob/Def"/>
</dbReference>
<dbReference type="PANTHER" id="PTHR34047">
    <property type="entry name" value="NUCLEAR INTRON MATURASE 1, MITOCHONDRIAL-RELATED"/>
    <property type="match status" value="1"/>
</dbReference>
<dbReference type="Pfam" id="PF00078">
    <property type="entry name" value="RVT_1"/>
    <property type="match status" value="1"/>
</dbReference>
<evidence type="ECO:0000256" key="2">
    <source>
        <dbReference type="ARBA" id="ARBA00022679"/>
    </source>
</evidence>
<organism evidence="11 12">
    <name type="scientific">Desulforhabdus amnigena</name>
    <dbReference type="NCBI Taxonomy" id="40218"/>
    <lineage>
        <taxon>Bacteria</taxon>
        <taxon>Pseudomonadati</taxon>
        <taxon>Thermodesulfobacteriota</taxon>
        <taxon>Syntrophobacteria</taxon>
        <taxon>Syntrophobacterales</taxon>
        <taxon>Syntrophobacteraceae</taxon>
        <taxon>Desulforhabdus</taxon>
    </lineage>
</organism>
<keyword evidence="5" id="KW-0460">Magnesium</keyword>
<evidence type="ECO:0000256" key="6">
    <source>
        <dbReference type="ARBA" id="ARBA00022918"/>
    </source>
</evidence>
<comment type="similarity">
    <text evidence="8">Belongs to the bacterial reverse transcriptase family.</text>
</comment>
<comment type="caution">
    <text evidence="11">The sequence shown here is derived from an EMBL/GenBank/DDBJ whole genome shotgun (WGS) entry which is preliminary data.</text>
</comment>
<dbReference type="Proteomes" id="UP001144372">
    <property type="component" value="Unassembled WGS sequence"/>
</dbReference>
<evidence type="ECO:0000256" key="4">
    <source>
        <dbReference type="ARBA" id="ARBA00022723"/>
    </source>
</evidence>
<evidence type="ECO:0000256" key="7">
    <source>
        <dbReference type="ARBA" id="ARBA00023118"/>
    </source>
</evidence>
<dbReference type="InterPro" id="IPR000123">
    <property type="entry name" value="Reverse_transcriptase_msDNA"/>
</dbReference>
<dbReference type="CDD" id="cd03487">
    <property type="entry name" value="RT_Bac_retron_II"/>
    <property type="match status" value="1"/>
</dbReference>
<evidence type="ECO:0000313" key="11">
    <source>
        <dbReference type="EMBL" id="GLI34008.1"/>
    </source>
</evidence>
<dbReference type="GO" id="GO:0051607">
    <property type="term" value="P:defense response to virus"/>
    <property type="evidence" value="ECO:0007669"/>
    <property type="project" value="UniProtKB-KW"/>
</dbReference>
<dbReference type="GO" id="GO:0003723">
    <property type="term" value="F:RNA binding"/>
    <property type="evidence" value="ECO:0007669"/>
    <property type="project" value="InterPro"/>
</dbReference>
<protein>
    <recommendedName>
        <fullName evidence="1">RNA-directed DNA polymerase</fullName>
        <ecNumber evidence="1">2.7.7.49</ecNumber>
    </recommendedName>
</protein>